<name>A0AA37BIB3_9ACTN</name>
<evidence type="ECO:0000256" key="6">
    <source>
        <dbReference type="ARBA" id="ARBA00022692"/>
    </source>
</evidence>
<gene>
    <name evidence="15" type="ORF">GCM10010126_38070</name>
</gene>
<feature type="compositionally biased region" description="Low complexity" evidence="12">
    <location>
        <begin position="768"/>
        <end position="781"/>
    </location>
</feature>
<dbReference type="InterPro" id="IPR050980">
    <property type="entry name" value="2C_sensor_his_kinase"/>
</dbReference>
<dbReference type="GO" id="GO:0000160">
    <property type="term" value="P:phosphorelay signal transduction system"/>
    <property type="evidence" value="ECO:0007669"/>
    <property type="project" value="UniProtKB-KW"/>
</dbReference>
<reference evidence="15" key="1">
    <citation type="journal article" date="2014" name="Int. J. Syst. Evol. Microbiol.">
        <title>Complete genome sequence of Corynebacterium casei LMG S-19264T (=DSM 44701T), isolated from a smear-ripened cheese.</title>
        <authorList>
            <consortium name="US DOE Joint Genome Institute (JGI-PGF)"/>
            <person name="Walter F."/>
            <person name="Albersmeier A."/>
            <person name="Kalinowski J."/>
            <person name="Ruckert C."/>
        </authorList>
    </citation>
    <scope>NUCLEOTIDE SEQUENCE</scope>
    <source>
        <strain evidence="15">JCM 3093</strain>
    </source>
</reference>
<dbReference type="EMBL" id="BMQD01000011">
    <property type="protein sequence ID" value="GGK75197.1"/>
    <property type="molecule type" value="Genomic_DNA"/>
</dbReference>
<dbReference type="RefSeq" id="WP_191895932.1">
    <property type="nucleotide sequence ID" value="NZ_BMQD01000011.1"/>
</dbReference>
<evidence type="ECO:0000256" key="4">
    <source>
        <dbReference type="ARBA" id="ARBA00022553"/>
    </source>
</evidence>
<dbReference type="GO" id="GO:0016020">
    <property type="term" value="C:membrane"/>
    <property type="evidence" value="ECO:0007669"/>
    <property type="project" value="UniProtKB-SubCell"/>
</dbReference>
<keyword evidence="4" id="KW-0597">Phosphoprotein</keyword>
<feature type="transmembrane region" description="Helical" evidence="13">
    <location>
        <begin position="335"/>
        <end position="355"/>
    </location>
</feature>
<evidence type="ECO:0000313" key="16">
    <source>
        <dbReference type="Proteomes" id="UP000627984"/>
    </source>
</evidence>
<feature type="compositionally biased region" description="Pro residues" evidence="12">
    <location>
        <begin position="730"/>
        <end position="743"/>
    </location>
</feature>
<evidence type="ECO:0000259" key="14">
    <source>
        <dbReference type="PROSITE" id="PS50885"/>
    </source>
</evidence>
<dbReference type="InterPro" id="IPR003660">
    <property type="entry name" value="HAMP_dom"/>
</dbReference>
<evidence type="ECO:0000256" key="8">
    <source>
        <dbReference type="ARBA" id="ARBA00022777"/>
    </source>
</evidence>
<comment type="subcellular location">
    <subcellularLocation>
        <location evidence="2">Membrane</location>
    </subcellularLocation>
</comment>
<evidence type="ECO:0000256" key="12">
    <source>
        <dbReference type="SAM" id="MobiDB-lite"/>
    </source>
</evidence>
<proteinExistence type="predicted"/>
<dbReference type="Pfam" id="PF02518">
    <property type="entry name" value="HATPase_c"/>
    <property type="match status" value="1"/>
</dbReference>
<keyword evidence="11" id="KW-0902">Two-component regulatory system</keyword>
<dbReference type="InterPro" id="IPR013587">
    <property type="entry name" value="Nitrate/nitrite_sensing"/>
</dbReference>
<dbReference type="Proteomes" id="UP000627984">
    <property type="component" value="Unassembled WGS sequence"/>
</dbReference>
<feature type="domain" description="HAMP" evidence="14">
    <location>
        <begin position="352"/>
        <end position="422"/>
    </location>
</feature>
<dbReference type="GO" id="GO:0005524">
    <property type="term" value="F:ATP binding"/>
    <property type="evidence" value="ECO:0007669"/>
    <property type="project" value="UniProtKB-KW"/>
</dbReference>
<accession>A0AA37BIB3</accession>
<keyword evidence="8" id="KW-0418">Kinase</keyword>
<feature type="compositionally biased region" description="Pro residues" evidence="12">
    <location>
        <begin position="782"/>
        <end position="791"/>
    </location>
</feature>
<feature type="compositionally biased region" description="Gly residues" evidence="12">
    <location>
        <begin position="689"/>
        <end position="703"/>
    </location>
</feature>
<protein>
    <recommendedName>
        <fullName evidence="3">histidine kinase</fullName>
        <ecNumber evidence="3">2.7.13.3</ecNumber>
    </recommendedName>
</protein>
<dbReference type="PROSITE" id="PS50885">
    <property type="entry name" value="HAMP"/>
    <property type="match status" value="1"/>
</dbReference>
<feature type="compositionally biased region" description="Low complexity" evidence="12">
    <location>
        <begin position="720"/>
        <end position="729"/>
    </location>
</feature>
<keyword evidence="9" id="KW-0067">ATP-binding</keyword>
<keyword evidence="6 13" id="KW-0812">Transmembrane</keyword>
<feature type="region of interest" description="Disordered" evidence="12">
    <location>
        <begin position="689"/>
        <end position="913"/>
    </location>
</feature>
<evidence type="ECO:0000256" key="3">
    <source>
        <dbReference type="ARBA" id="ARBA00012438"/>
    </source>
</evidence>
<feature type="compositionally biased region" description="Low complexity" evidence="12">
    <location>
        <begin position="835"/>
        <end position="863"/>
    </location>
</feature>
<dbReference type="PANTHER" id="PTHR44936:SF9">
    <property type="entry name" value="SENSOR PROTEIN CREC"/>
    <property type="match status" value="1"/>
</dbReference>
<evidence type="ECO:0000256" key="5">
    <source>
        <dbReference type="ARBA" id="ARBA00022679"/>
    </source>
</evidence>
<reference evidence="15" key="2">
    <citation type="submission" date="2022-09" db="EMBL/GenBank/DDBJ databases">
        <authorList>
            <person name="Sun Q."/>
            <person name="Ohkuma M."/>
        </authorList>
    </citation>
    <scope>NUCLEOTIDE SEQUENCE</scope>
    <source>
        <strain evidence="15">JCM 3093</strain>
    </source>
</reference>
<evidence type="ECO:0000256" key="1">
    <source>
        <dbReference type="ARBA" id="ARBA00000085"/>
    </source>
</evidence>
<dbReference type="Gene3D" id="3.30.565.10">
    <property type="entry name" value="Histidine kinase-like ATPase, C-terminal domain"/>
    <property type="match status" value="1"/>
</dbReference>
<dbReference type="InterPro" id="IPR003594">
    <property type="entry name" value="HATPase_dom"/>
</dbReference>
<sequence>MKTQDRRSHRPVGVLGSLLPANWRVRPRLVALILLPTVAAVLLTGLQLTTALSTATEYRRMSEVASLVERLGVLSHEMALERDLTAWFIADQRRPARLVKVREQREVVDRSATETLKAVAAISGEHATRVRTEASQIRRWLHGLPGLRRLITEGSVLPRAALGMYSRMIADFVTLHDDLGRSGGDERLTGDSLALGALSRAKEQVARQRGILLVARLEGGFDFDDPADFLGAYRSQVSEVAAFQATASAAQNRRFRELVGGPEVDRADATRALVMSRMRENRTLGTVGIRSWFDSSTAIVDGMRTLERDMAAAVVARSQELEGAERRSAMISGGAILVLLVLILLITAWVAGTLVRPLRRLRSEALEVAGSKLPETVRVLRESGDLAPNIEVPSIGVLSRDEIGEVARAFDEVHREAIRLAGDEARLRANVNAMFVNLSRRTQSLVERQIDLIDDLEQGEQDDDRLASLFKLDHLATRMRRNSENLLVLAGQEQSRRWSEPVPLGDVVRASLSEVENYERVTLRVEAGTLIIGQAVNDIVHLIAELVENAIFFSPQDTKVTVTSNGNEMGSVVLAVTDSGIGMSDEELAEANRRLAEPPAVDLSVSRRMGLFVVGRLALRHGIRVQLRRPEAGGLSAVVLLPPRVVAQSMRPDPAALAAAAAGRAATPEADPFAAGLRHDPFGSAPAGVGAGTRAGAGTGSFGPGHPSFEMSSFGAFQSAEAPLAAPSPAEAPPAVPPMPPVRRPGERPPFGMPPMDDTPFGAPPGARPAAGPAPAEAGPAPQAPAGPPPSVADLWSKPVVSASEVESLWSSPLTPTPAPPSRRPVQPSQPPQPSWQDQPSWQEASAAPEPSAAPAAPAAPASWQDRSAQPSWQEASEADPWSPHRLDPGENTQTLPAVGVSATEPEPEEFLPIFAAVGSDWFRSSIPADKTDKPDETAGFGPVEDSGASGVSGAEHRSAPAPAAAAERQPWSSTPADQGWAAAEAAKKPAEGGLTGAGLPKRVPKANLVPGSAPSAPAAPVSPMPPISAERVRSRLSSFQQGVRQGRAEMNERSNAAEGEKQ</sequence>
<dbReference type="SMART" id="SM00304">
    <property type="entry name" value="HAMP"/>
    <property type="match status" value="1"/>
</dbReference>
<evidence type="ECO:0000256" key="10">
    <source>
        <dbReference type="ARBA" id="ARBA00022989"/>
    </source>
</evidence>
<keyword evidence="10 13" id="KW-1133">Transmembrane helix</keyword>
<feature type="compositionally biased region" description="Pro residues" evidence="12">
    <location>
        <begin position="815"/>
        <end position="834"/>
    </location>
</feature>
<comment type="caution">
    <text evidence="15">The sequence shown here is derived from an EMBL/GenBank/DDBJ whole genome shotgun (WGS) entry which is preliminary data.</text>
</comment>
<evidence type="ECO:0000256" key="11">
    <source>
        <dbReference type="ARBA" id="ARBA00023012"/>
    </source>
</evidence>
<feature type="region of interest" description="Disordered" evidence="12">
    <location>
        <begin position="925"/>
        <end position="1063"/>
    </location>
</feature>
<evidence type="ECO:0000256" key="9">
    <source>
        <dbReference type="ARBA" id="ARBA00022840"/>
    </source>
</evidence>
<dbReference type="PANTHER" id="PTHR44936">
    <property type="entry name" value="SENSOR PROTEIN CREC"/>
    <property type="match status" value="1"/>
</dbReference>
<feature type="transmembrane region" description="Helical" evidence="13">
    <location>
        <begin position="29"/>
        <end position="52"/>
    </location>
</feature>
<feature type="compositionally biased region" description="Polar residues" evidence="12">
    <location>
        <begin position="865"/>
        <end position="875"/>
    </location>
</feature>
<dbReference type="EC" id="2.7.13.3" evidence="3"/>
<dbReference type="CDD" id="cd06225">
    <property type="entry name" value="HAMP"/>
    <property type="match status" value="1"/>
</dbReference>
<keyword evidence="7" id="KW-0547">Nucleotide-binding</keyword>
<dbReference type="SUPFAM" id="SSF55874">
    <property type="entry name" value="ATPase domain of HSP90 chaperone/DNA topoisomerase II/histidine kinase"/>
    <property type="match status" value="1"/>
</dbReference>
<dbReference type="Gene3D" id="6.10.340.10">
    <property type="match status" value="1"/>
</dbReference>
<dbReference type="Pfam" id="PF00672">
    <property type="entry name" value="HAMP"/>
    <property type="match status" value="1"/>
</dbReference>
<dbReference type="Pfam" id="PF08376">
    <property type="entry name" value="NIT"/>
    <property type="match status" value="1"/>
</dbReference>
<keyword evidence="5" id="KW-0808">Transferase</keyword>
<organism evidence="15 16">
    <name type="scientific">Planomonospora parontospora</name>
    <dbReference type="NCBI Taxonomy" id="58119"/>
    <lineage>
        <taxon>Bacteria</taxon>
        <taxon>Bacillati</taxon>
        <taxon>Actinomycetota</taxon>
        <taxon>Actinomycetes</taxon>
        <taxon>Streptosporangiales</taxon>
        <taxon>Streptosporangiaceae</taxon>
        <taxon>Planomonospora</taxon>
    </lineage>
</organism>
<evidence type="ECO:0000313" key="15">
    <source>
        <dbReference type="EMBL" id="GGK75197.1"/>
    </source>
</evidence>
<evidence type="ECO:0000256" key="13">
    <source>
        <dbReference type="SAM" id="Phobius"/>
    </source>
</evidence>
<dbReference type="GO" id="GO:0004673">
    <property type="term" value="F:protein histidine kinase activity"/>
    <property type="evidence" value="ECO:0007669"/>
    <property type="project" value="UniProtKB-EC"/>
</dbReference>
<dbReference type="InterPro" id="IPR036890">
    <property type="entry name" value="HATPase_C_sf"/>
</dbReference>
<keyword evidence="13" id="KW-0472">Membrane</keyword>
<dbReference type="AlphaFoldDB" id="A0AA37BIB3"/>
<feature type="compositionally biased region" description="Low complexity" evidence="12">
    <location>
        <begin position="1011"/>
        <end position="1020"/>
    </location>
</feature>
<comment type="catalytic activity">
    <reaction evidence="1">
        <text>ATP + protein L-histidine = ADP + protein N-phospho-L-histidine.</text>
        <dbReference type="EC" id="2.7.13.3"/>
    </reaction>
</comment>
<dbReference type="SMART" id="SM00387">
    <property type="entry name" value="HATPase_c"/>
    <property type="match status" value="1"/>
</dbReference>
<evidence type="ECO:0000256" key="2">
    <source>
        <dbReference type="ARBA" id="ARBA00004370"/>
    </source>
</evidence>
<evidence type="ECO:0000256" key="7">
    <source>
        <dbReference type="ARBA" id="ARBA00022741"/>
    </source>
</evidence>